<keyword evidence="7" id="KW-1278">Translocase</keyword>
<feature type="domain" description="ABC transporter" evidence="10">
    <location>
        <begin position="5"/>
        <end position="239"/>
    </location>
</feature>
<evidence type="ECO:0000256" key="9">
    <source>
        <dbReference type="ARBA" id="ARBA00025157"/>
    </source>
</evidence>
<proteinExistence type="inferred from homology"/>
<evidence type="ECO:0000256" key="2">
    <source>
        <dbReference type="ARBA" id="ARBA00005417"/>
    </source>
</evidence>
<dbReference type="PROSITE" id="PS00211">
    <property type="entry name" value="ABC_TRANSPORTER_1"/>
    <property type="match status" value="1"/>
</dbReference>
<evidence type="ECO:0000256" key="5">
    <source>
        <dbReference type="ARBA" id="ARBA00022741"/>
    </source>
</evidence>
<evidence type="ECO:0000259" key="10">
    <source>
        <dbReference type="PROSITE" id="PS50893"/>
    </source>
</evidence>
<sequence length="302" mass="33175">MKKAIEITNLNHQYSDGTISLENVSISVDEGEMIAIIGQNGAGKTTLFLHLNGSIKSPDKNVLIFGENIGTMQVEERICRVGVVFQDPDDQLFMPTVYDDVAFGPINMGLSKEETDRRVKEALETVGLSGFENRVPHHMSYGQKKRAALAAVLSMQPKILVFDEPTANLDPKSRAIFIRLINDLNRNMGITTIVAMHDVNAVPSVADRIIVLNRTVVADGSSQEIFSDIELLEENNLEVPEICKLFCILGCYGCTCDTVPLTMEEAALALDKMTGNNGGNVALKKDEHTDENVKSTICRFSL</sequence>
<dbReference type="SMART" id="SM00382">
    <property type="entry name" value="AAA"/>
    <property type="match status" value="1"/>
</dbReference>
<evidence type="ECO:0000256" key="7">
    <source>
        <dbReference type="ARBA" id="ARBA00022967"/>
    </source>
</evidence>
<dbReference type="SUPFAM" id="SSF52540">
    <property type="entry name" value="P-loop containing nucleoside triphosphate hydrolases"/>
    <property type="match status" value="1"/>
</dbReference>
<keyword evidence="6 11" id="KW-0067">ATP-binding</keyword>
<dbReference type="GeneID" id="74308313"/>
<evidence type="ECO:0000256" key="3">
    <source>
        <dbReference type="ARBA" id="ARBA00022448"/>
    </source>
</evidence>
<dbReference type="Pfam" id="PF00005">
    <property type="entry name" value="ABC_tran"/>
    <property type="match status" value="1"/>
</dbReference>
<dbReference type="Gene3D" id="3.40.50.300">
    <property type="entry name" value="P-loop containing nucleotide triphosphate hydrolases"/>
    <property type="match status" value="1"/>
</dbReference>
<dbReference type="GO" id="GO:0005524">
    <property type="term" value="F:ATP binding"/>
    <property type="evidence" value="ECO:0007669"/>
    <property type="project" value="UniProtKB-KW"/>
</dbReference>
<keyword evidence="8" id="KW-0472">Membrane</keyword>
<dbReference type="Proteomes" id="UP001060368">
    <property type="component" value="Chromosome"/>
</dbReference>
<dbReference type="PROSITE" id="PS50893">
    <property type="entry name" value="ABC_TRANSPORTER_2"/>
    <property type="match status" value="1"/>
</dbReference>
<dbReference type="GO" id="GO:0042626">
    <property type="term" value="F:ATPase-coupled transmembrane transporter activity"/>
    <property type="evidence" value="ECO:0007669"/>
    <property type="project" value="TreeGrafter"/>
</dbReference>
<evidence type="ECO:0000313" key="11">
    <source>
        <dbReference type="EMBL" id="UUX91954.1"/>
    </source>
</evidence>
<protein>
    <submittedName>
        <fullName evidence="11">ATP-binding cassette domain-containing protein</fullName>
    </submittedName>
</protein>
<dbReference type="PANTHER" id="PTHR43553:SF24">
    <property type="entry name" value="ENERGY-COUPLING FACTOR TRANSPORTER ATP-BINDING PROTEIN ECFA1"/>
    <property type="match status" value="1"/>
</dbReference>
<dbReference type="InterPro" id="IPR003439">
    <property type="entry name" value="ABC_transporter-like_ATP-bd"/>
</dbReference>
<dbReference type="GO" id="GO:0016887">
    <property type="term" value="F:ATP hydrolysis activity"/>
    <property type="evidence" value="ECO:0007669"/>
    <property type="project" value="InterPro"/>
</dbReference>
<evidence type="ECO:0000256" key="1">
    <source>
        <dbReference type="ARBA" id="ARBA00004202"/>
    </source>
</evidence>
<evidence type="ECO:0000256" key="8">
    <source>
        <dbReference type="ARBA" id="ARBA00023136"/>
    </source>
</evidence>
<dbReference type="GO" id="GO:0043190">
    <property type="term" value="C:ATP-binding cassette (ABC) transporter complex"/>
    <property type="evidence" value="ECO:0007669"/>
    <property type="project" value="TreeGrafter"/>
</dbReference>
<dbReference type="RefSeq" id="WP_257742105.1">
    <property type="nucleotide sequence ID" value="NZ_CP096115.1"/>
</dbReference>
<keyword evidence="12" id="KW-1185">Reference proteome</keyword>
<evidence type="ECO:0000313" key="12">
    <source>
        <dbReference type="Proteomes" id="UP001060368"/>
    </source>
</evidence>
<keyword evidence="5" id="KW-0547">Nucleotide-binding</keyword>
<keyword evidence="3" id="KW-0813">Transport</keyword>
<accession>A0A9E7PKR4</accession>
<dbReference type="AlphaFoldDB" id="A0A9E7PKR4"/>
<dbReference type="KEGG" id="mend:L6E24_11390"/>
<dbReference type="InterPro" id="IPR050095">
    <property type="entry name" value="ECF_ABC_transporter_ATP-bd"/>
</dbReference>
<dbReference type="InterPro" id="IPR015856">
    <property type="entry name" value="ABC_transpr_CbiO/EcfA_su"/>
</dbReference>
<dbReference type="PANTHER" id="PTHR43553">
    <property type="entry name" value="HEAVY METAL TRANSPORTER"/>
    <property type="match status" value="1"/>
</dbReference>
<dbReference type="FunFam" id="3.40.50.300:FF:000224">
    <property type="entry name" value="Energy-coupling factor transporter ATP-binding protein EcfA"/>
    <property type="match status" value="1"/>
</dbReference>
<comment type="function">
    <text evidence="9">Probably part of an ABC transporter complex. Responsible for energy coupling to the transport system.</text>
</comment>
<organism evidence="11 12">
    <name type="scientific">Methanoplanus endosymbiosus</name>
    <dbReference type="NCBI Taxonomy" id="33865"/>
    <lineage>
        <taxon>Archaea</taxon>
        <taxon>Methanobacteriati</taxon>
        <taxon>Methanobacteriota</taxon>
        <taxon>Stenosarchaea group</taxon>
        <taxon>Methanomicrobia</taxon>
        <taxon>Methanomicrobiales</taxon>
        <taxon>Methanomicrobiaceae</taxon>
        <taxon>Methanoplanus</taxon>
    </lineage>
</organism>
<name>A0A9E7PKR4_9EURY</name>
<evidence type="ECO:0000256" key="4">
    <source>
        <dbReference type="ARBA" id="ARBA00022475"/>
    </source>
</evidence>
<evidence type="ECO:0000256" key="6">
    <source>
        <dbReference type="ARBA" id="ARBA00022840"/>
    </source>
</evidence>
<gene>
    <name evidence="11" type="ORF">L6E24_11390</name>
</gene>
<comment type="subcellular location">
    <subcellularLocation>
        <location evidence="1">Cell membrane</location>
        <topology evidence="1">Peripheral membrane protein</topology>
    </subcellularLocation>
</comment>
<dbReference type="InterPro" id="IPR003593">
    <property type="entry name" value="AAA+_ATPase"/>
</dbReference>
<reference evidence="11" key="1">
    <citation type="submission" date="2022-04" db="EMBL/GenBank/DDBJ databases">
        <title>Complete genome of Methanoplanus endosymbiosus DSM 3599.</title>
        <authorList>
            <person name="Chen S.-C."/>
            <person name="You Y.-T."/>
            <person name="Zhou Y.-Z."/>
            <person name="Lai M.-C."/>
        </authorList>
    </citation>
    <scope>NUCLEOTIDE SEQUENCE</scope>
    <source>
        <strain evidence="11">DSM 3599</strain>
    </source>
</reference>
<dbReference type="InterPro" id="IPR017871">
    <property type="entry name" value="ABC_transporter-like_CS"/>
</dbReference>
<dbReference type="CDD" id="cd03225">
    <property type="entry name" value="ABC_cobalt_CbiO_domain1"/>
    <property type="match status" value="1"/>
</dbReference>
<dbReference type="EMBL" id="CP096115">
    <property type="protein sequence ID" value="UUX91954.1"/>
    <property type="molecule type" value="Genomic_DNA"/>
</dbReference>
<dbReference type="InterPro" id="IPR027417">
    <property type="entry name" value="P-loop_NTPase"/>
</dbReference>
<keyword evidence="4" id="KW-1003">Cell membrane</keyword>
<comment type="similarity">
    <text evidence="2">Belongs to the ABC transporter superfamily.</text>
</comment>